<accession>A0A8H9KU32</accession>
<sequence length="394" mass="46468">MDFEKKISLIVGLKNNLDYTQSFYKRLRELYKEVEVVFVSYGSTDGTHEWLDSLNDKNLKYYYSEESKSLSHTYNKGVEISTSELISYLHNDIIIGKGFLEELVKSWQKDAVLFYSLVEPPIFAGDKRDWKTNIDFGNDIMSFDEEGFDKYVEEEAHKQQNPFETNDESFFICVERQWLIEMGGLDTLFYPMFYEDSDLIMRFYLQNARFIVVPKAIGYHFVSKTSRYSKEFEKKTKAIEELSFKNFFRKWRCHPNGSFKKAYDLVAVVENATVDGMFEIEPFFAKVYSDLGKKSYVDKYQTTTKIDLTERLESKNKLQKHDVIIYLDEGKLIEKDYLRIKDLSDIIARNEIKSKKFIKSLFKDYSKIKTGNISGKINNFRSLEKNFPIVVNQK</sequence>
<dbReference type="PANTHER" id="PTHR43179:SF12">
    <property type="entry name" value="GALACTOFURANOSYLTRANSFERASE GLFT2"/>
    <property type="match status" value="1"/>
</dbReference>
<keyword evidence="3" id="KW-0808">Transferase</keyword>
<dbReference type="Proteomes" id="UP000614460">
    <property type="component" value="Unassembled WGS sequence"/>
</dbReference>
<dbReference type="InterPro" id="IPR029044">
    <property type="entry name" value="Nucleotide-diphossugar_trans"/>
</dbReference>
<feature type="domain" description="Glycosyltransferase 2-like" evidence="4">
    <location>
        <begin position="8"/>
        <end position="131"/>
    </location>
</feature>
<dbReference type="PANTHER" id="PTHR43179">
    <property type="entry name" value="RHAMNOSYLTRANSFERASE WBBL"/>
    <property type="match status" value="1"/>
</dbReference>
<dbReference type="AlphaFoldDB" id="A0A8H9KU32"/>
<dbReference type="EMBL" id="BMKM01000001">
    <property type="protein sequence ID" value="GGE06525.1"/>
    <property type="molecule type" value="Genomic_DNA"/>
</dbReference>
<evidence type="ECO:0000256" key="3">
    <source>
        <dbReference type="ARBA" id="ARBA00022679"/>
    </source>
</evidence>
<gene>
    <name evidence="5" type="ORF">GCM10011516_00340</name>
</gene>
<evidence type="ECO:0000259" key="4">
    <source>
        <dbReference type="Pfam" id="PF00535"/>
    </source>
</evidence>
<comment type="similarity">
    <text evidence="1">Belongs to the glycosyltransferase 2 family.</text>
</comment>
<reference evidence="5" key="1">
    <citation type="journal article" date="2014" name="Int. J. Syst. Evol. Microbiol.">
        <title>Complete genome sequence of Corynebacterium casei LMG S-19264T (=DSM 44701T), isolated from a smear-ripened cheese.</title>
        <authorList>
            <consortium name="US DOE Joint Genome Institute (JGI-PGF)"/>
            <person name="Walter F."/>
            <person name="Albersmeier A."/>
            <person name="Kalinowski J."/>
            <person name="Ruckert C."/>
        </authorList>
    </citation>
    <scope>NUCLEOTIDE SEQUENCE</scope>
    <source>
        <strain evidence="5">CGMCC 1.15966</strain>
    </source>
</reference>
<proteinExistence type="inferred from homology"/>
<name>A0A8H9KU32_9SPHI</name>
<dbReference type="Pfam" id="PF00535">
    <property type="entry name" value="Glycos_transf_2"/>
    <property type="match status" value="1"/>
</dbReference>
<evidence type="ECO:0000256" key="2">
    <source>
        <dbReference type="ARBA" id="ARBA00022676"/>
    </source>
</evidence>
<organism evidence="5 6">
    <name type="scientific">Sphingobacterium cellulitidis</name>
    <dbReference type="NCBI Taxonomy" id="1768011"/>
    <lineage>
        <taxon>Bacteria</taxon>
        <taxon>Pseudomonadati</taxon>
        <taxon>Bacteroidota</taxon>
        <taxon>Sphingobacteriia</taxon>
        <taxon>Sphingobacteriales</taxon>
        <taxon>Sphingobacteriaceae</taxon>
        <taxon>Sphingobacterium</taxon>
    </lineage>
</organism>
<dbReference type="Gene3D" id="3.90.550.10">
    <property type="entry name" value="Spore Coat Polysaccharide Biosynthesis Protein SpsA, Chain A"/>
    <property type="match status" value="1"/>
</dbReference>
<evidence type="ECO:0000313" key="5">
    <source>
        <dbReference type="EMBL" id="GGE06525.1"/>
    </source>
</evidence>
<comment type="caution">
    <text evidence="5">The sequence shown here is derived from an EMBL/GenBank/DDBJ whole genome shotgun (WGS) entry which is preliminary data.</text>
</comment>
<reference evidence="5" key="2">
    <citation type="submission" date="2020-09" db="EMBL/GenBank/DDBJ databases">
        <authorList>
            <person name="Sun Q."/>
            <person name="Zhou Y."/>
        </authorList>
    </citation>
    <scope>NUCLEOTIDE SEQUENCE</scope>
    <source>
        <strain evidence="5">CGMCC 1.15966</strain>
    </source>
</reference>
<dbReference type="RefSeq" id="WP_182498137.1">
    <property type="nucleotide sequence ID" value="NZ_BMKM01000001.1"/>
</dbReference>
<protein>
    <recommendedName>
        <fullName evidence="4">Glycosyltransferase 2-like domain-containing protein</fullName>
    </recommendedName>
</protein>
<keyword evidence="2" id="KW-0328">Glycosyltransferase</keyword>
<evidence type="ECO:0000256" key="1">
    <source>
        <dbReference type="ARBA" id="ARBA00006739"/>
    </source>
</evidence>
<keyword evidence="6" id="KW-1185">Reference proteome</keyword>
<evidence type="ECO:0000313" key="6">
    <source>
        <dbReference type="Proteomes" id="UP000614460"/>
    </source>
</evidence>
<dbReference type="GO" id="GO:0016757">
    <property type="term" value="F:glycosyltransferase activity"/>
    <property type="evidence" value="ECO:0007669"/>
    <property type="project" value="UniProtKB-KW"/>
</dbReference>
<dbReference type="InterPro" id="IPR001173">
    <property type="entry name" value="Glyco_trans_2-like"/>
</dbReference>
<dbReference type="SUPFAM" id="SSF53448">
    <property type="entry name" value="Nucleotide-diphospho-sugar transferases"/>
    <property type="match status" value="1"/>
</dbReference>